<evidence type="ECO:0000256" key="2">
    <source>
        <dbReference type="SAM" id="MobiDB-lite"/>
    </source>
</evidence>
<gene>
    <name evidence="4" type="primary">PARPA_11791.1 scaffold 44586</name>
</gene>
<feature type="compositionally biased region" description="Low complexity" evidence="2">
    <location>
        <begin position="352"/>
        <end position="373"/>
    </location>
</feature>
<proteinExistence type="predicted"/>
<dbReference type="Pfam" id="PF00620">
    <property type="entry name" value="RhoGAP"/>
    <property type="match status" value="1"/>
</dbReference>
<dbReference type="Proteomes" id="UP000054107">
    <property type="component" value="Unassembled WGS sequence"/>
</dbReference>
<reference evidence="4 5" key="1">
    <citation type="submission" date="2014-09" db="EMBL/GenBank/DDBJ databases">
        <authorList>
            <person name="Ellenberger Sabrina"/>
        </authorList>
    </citation>
    <scope>NUCLEOTIDE SEQUENCE [LARGE SCALE GENOMIC DNA]</scope>
    <source>
        <strain evidence="4 5">CBS 412.66</strain>
    </source>
</reference>
<dbReference type="GO" id="GO:0005096">
    <property type="term" value="F:GTPase activator activity"/>
    <property type="evidence" value="ECO:0007669"/>
    <property type="project" value="UniProtKB-KW"/>
</dbReference>
<feature type="compositionally biased region" description="Low complexity" evidence="2">
    <location>
        <begin position="325"/>
        <end position="341"/>
    </location>
</feature>
<keyword evidence="1" id="KW-0343">GTPase activation</keyword>
<evidence type="ECO:0000313" key="5">
    <source>
        <dbReference type="Proteomes" id="UP000054107"/>
    </source>
</evidence>
<dbReference type="SMART" id="SM00324">
    <property type="entry name" value="RhoGAP"/>
    <property type="match status" value="1"/>
</dbReference>
<dbReference type="GO" id="GO:0005739">
    <property type="term" value="C:mitochondrion"/>
    <property type="evidence" value="ECO:0007669"/>
    <property type="project" value="GOC"/>
</dbReference>
<dbReference type="EMBL" id="LN733683">
    <property type="protein sequence ID" value="CEP17494.1"/>
    <property type="molecule type" value="Genomic_DNA"/>
</dbReference>
<protein>
    <recommendedName>
        <fullName evidence="3">Rho-GAP domain-containing protein</fullName>
    </recommendedName>
</protein>
<accession>A0A0B7NR85</accession>
<dbReference type="OrthoDB" id="3196451at2759"/>
<feature type="compositionally biased region" description="Basic residues" evidence="2">
    <location>
        <begin position="377"/>
        <end position="390"/>
    </location>
</feature>
<dbReference type="SUPFAM" id="SSF48350">
    <property type="entry name" value="GTPase activation domain, GAP"/>
    <property type="match status" value="1"/>
</dbReference>
<feature type="region of interest" description="Disordered" evidence="2">
    <location>
        <begin position="265"/>
        <end position="395"/>
    </location>
</feature>
<dbReference type="InterPro" id="IPR000198">
    <property type="entry name" value="RhoGAP_dom"/>
</dbReference>
<evidence type="ECO:0000313" key="4">
    <source>
        <dbReference type="EMBL" id="CEP17494.1"/>
    </source>
</evidence>
<dbReference type="STRING" id="35722.A0A0B7NR85"/>
<dbReference type="AlphaFoldDB" id="A0A0B7NR85"/>
<sequence length="510" mass="57270">MIDKSRARPLGRNVRLRESMVDVADIINRHAMEIYRIRTTDDQIFGVPLQDSLKCARAAIAYVDNDVQYVGFIPVIVAKCGSFLKDQGLYTEGVFRMSGSAKRIGQLQQIFNTAPDYGRQLDWKGFSVHDAANVLRRFLNYLPEPVIIHQLYQPFRDVVTSTTPSSEEEKVVQFQNLIEQLPEHHQYLLFYLLDLLSLFSQNVQITKMDTFNLASVFTPGILLDPEHAMNPTQYKKSQKVVQFLVEHQHCFRMPRSSWFTVLNQQQKVADETPPPATTTISDENPQQQLQQTPQQQQNINKSSSTPTASFTPSAQRHHSQPIRYNTINTLHTTSTTASNTSHPYHGHQQHQKSQALADSSSISSPSSELLSSQKESRVKRAKTMPSRRSKYGPNDPLQVVQLNKSIIETSLYCHQQVSNPEKGPDIGISLFSTFASYRTSKMPVSRIVTSPHFSILSPEKLIKIAPNVATWGAGAASAVLLLGSDVPLLKKDVLSKIPVVGSYWAVPSDE</sequence>
<feature type="domain" description="Rho-GAP" evidence="3">
    <location>
        <begin position="65"/>
        <end position="252"/>
    </location>
</feature>
<dbReference type="Pfam" id="PF09796">
    <property type="entry name" value="QCR10"/>
    <property type="match status" value="1"/>
</dbReference>
<evidence type="ECO:0000259" key="3">
    <source>
        <dbReference type="PROSITE" id="PS50238"/>
    </source>
</evidence>
<dbReference type="GO" id="GO:0060237">
    <property type="term" value="P:regulation of fungal-type cell wall organization"/>
    <property type="evidence" value="ECO:0007669"/>
    <property type="project" value="TreeGrafter"/>
</dbReference>
<dbReference type="PANTHER" id="PTHR15228:SF25">
    <property type="entry name" value="F-BAR DOMAIN-CONTAINING PROTEIN"/>
    <property type="match status" value="1"/>
</dbReference>
<dbReference type="PANTHER" id="PTHR15228">
    <property type="entry name" value="SPERMATHECAL PHYSIOLOGY VARIANT"/>
    <property type="match status" value="1"/>
</dbReference>
<evidence type="ECO:0000256" key="1">
    <source>
        <dbReference type="ARBA" id="ARBA00022468"/>
    </source>
</evidence>
<keyword evidence="5" id="KW-1185">Reference proteome</keyword>
<dbReference type="GO" id="GO:0006122">
    <property type="term" value="P:mitochondrial electron transport, ubiquinol to cytochrome c"/>
    <property type="evidence" value="ECO:0007669"/>
    <property type="project" value="InterPro"/>
</dbReference>
<dbReference type="PROSITE" id="PS50238">
    <property type="entry name" value="RHOGAP"/>
    <property type="match status" value="1"/>
</dbReference>
<dbReference type="GO" id="GO:0007165">
    <property type="term" value="P:signal transduction"/>
    <property type="evidence" value="ECO:0007669"/>
    <property type="project" value="InterPro"/>
</dbReference>
<dbReference type="InterPro" id="IPR008936">
    <property type="entry name" value="Rho_GTPase_activation_prot"/>
</dbReference>
<dbReference type="GO" id="GO:0005938">
    <property type="term" value="C:cell cortex"/>
    <property type="evidence" value="ECO:0007669"/>
    <property type="project" value="TreeGrafter"/>
</dbReference>
<name>A0A0B7NR85_9FUNG</name>
<dbReference type="InterPro" id="IPR019182">
    <property type="entry name" value="Cytochrome_b-c1_su10_fun"/>
</dbReference>
<dbReference type="InterPro" id="IPR051025">
    <property type="entry name" value="RhoGAP"/>
</dbReference>
<dbReference type="Gene3D" id="1.10.555.10">
    <property type="entry name" value="Rho GTPase activation protein"/>
    <property type="match status" value="1"/>
</dbReference>
<feature type="compositionally biased region" description="Low complexity" evidence="2">
    <location>
        <begin position="285"/>
        <end position="314"/>
    </location>
</feature>
<organism evidence="4 5">
    <name type="scientific">Parasitella parasitica</name>
    <dbReference type="NCBI Taxonomy" id="35722"/>
    <lineage>
        <taxon>Eukaryota</taxon>
        <taxon>Fungi</taxon>
        <taxon>Fungi incertae sedis</taxon>
        <taxon>Mucoromycota</taxon>
        <taxon>Mucoromycotina</taxon>
        <taxon>Mucoromycetes</taxon>
        <taxon>Mucorales</taxon>
        <taxon>Mucorineae</taxon>
        <taxon>Mucoraceae</taxon>
        <taxon>Parasitella</taxon>
    </lineage>
</organism>